<reference evidence="1" key="2">
    <citation type="submission" date="2025-08" db="UniProtKB">
        <authorList>
            <consortium name="Ensembl"/>
        </authorList>
    </citation>
    <scope>IDENTIFICATION</scope>
</reference>
<dbReference type="STRING" id="38772.ENSGAGP00000003262"/>
<dbReference type="GO" id="GO:0014069">
    <property type="term" value="C:postsynaptic density"/>
    <property type="evidence" value="ECO:0007669"/>
    <property type="project" value="TreeGrafter"/>
</dbReference>
<dbReference type="PANTHER" id="PTHR10672:SF5">
    <property type="entry name" value="GAMMA-ADDUCIN"/>
    <property type="match status" value="1"/>
</dbReference>
<accession>A0A452GN44</accession>
<dbReference type="Proteomes" id="UP000291020">
    <property type="component" value="Unassembled WGS sequence"/>
</dbReference>
<dbReference type="InterPro" id="IPR051017">
    <property type="entry name" value="Aldolase-II_Adducin_sf"/>
</dbReference>
<dbReference type="GO" id="GO:0051015">
    <property type="term" value="F:actin filament binding"/>
    <property type="evidence" value="ECO:0007669"/>
    <property type="project" value="TreeGrafter"/>
</dbReference>
<reference evidence="1" key="3">
    <citation type="submission" date="2025-09" db="UniProtKB">
        <authorList>
            <consortium name="Ensembl"/>
        </authorList>
    </citation>
    <scope>IDENTIFICATION</scope>
</reference>
<keyword evidence="2" id="KW-1185">Reference proteome</keyword>
<name>A0A452GN44_9SAUR</name>
<organism evidence="1 2">
    <name type="scientific">Gopherus agassizii</name>
    <name type="common">Agassiz's desert tortoise</name>
    <dbReference type="NCBI Taxonomy" id="38772"/>
    <lineage>
        <taxon>Eukaryota</taxon>
        <taxon>Metazoa</taxon>
        <taxon>Chordata</taxon>
        <taxon>Craniata</taxon>
        <taxon>Vertebrata</taxon>
        <taxon>Euteleostomi</taxon>
        <taxon>Archelosauria</taxon>
        <taxon>Testudinata</taxon>
        <taxon>Testudines</taxon>
        <taxon>Cryptodira</taxon>
        <taxon>Durocryptodira</taxon>
        <taxon>Testudinoidea</taxon>
        <taxon>Testudinidae</taxon>
        <taxon>Gopherus</taxon>
    </lineage>
</organism>
<protein>
    <submittedName>
        <fullName evidence="1">Uncharacterized protein</fullName>
    </submittedName>
</protein>
<dbReference type="GO" id="GO:0005856">
    <property type="term" value="C:cytoskeleton"/>
    <property type="evidence" value="ECO:0007669"/>
    <property type="project" value="TreeGrafter"/>
</dbReference>
<proteinExistence type="predicted"/>
<dbReference type="GO" id="GO:0051016">
    <property type="term" value="P:barbed-end actin filament capping"/>
    <property type="evidence" value="ECO:0007669"/>
    <property type="project" value="TreeGrafter"/>
</dbReference>
<dbReference type="AlphaFoldDB" id="A0A452GN44"/>
<evidence type="ECO:0000313" key="2">
    <source>
        <dbReference type="Proteomes" id="UP000291020"/>
    </source>
</evidence>
<dbReference type="GO" id="GO:0005886">
    <property type="term" value="C:plasma membrane"/>
    <property type="evidence" value="ECO:0007669"/>
    <property type="project" value="TreeGrafter"/>
</dbReference>
<dbReference type="Ensembl" id="ENSGAGT00000003760.1">
    <property type="protein sequence ID" value="ENSGAGP00000003262.1"/>
    <property type="gene ID" value="ENSGAGG00000002636.1"/>
</dbReference>
<reference evidence="2" key="1">
    <citation type="journal article" date="2017" name="PLoS ONE">
        <title>The Agassiz's desert tortoise genome provides a resource for the conservation of a threatened species.</title>
        <authorList>
            <person name="Tollis M."/>
            <person name="DeNardo D.F."/>
            <person name="Cornelius J.A."/>
            <person name="Dolby G.A."/>
            <person name="Edwards T."/>
            <person name="Henen B.T."/>
            <person name="Karl A.E."/>
            <person name="Murphy R.W."/>
            <person name="Kusumi K."/>
        </authorList>
    </citation>
    <scope>NUCLEOTIDE SEQUENCE [LARGE SCALE GENOMIC DNA]</scope>
</reference>
<dbReference type="PANTHER" id="PTHR10672">
    <property type="entry name" value="ADDUCIN"/>
    <property type="match status" value="1"/>
</dbReference>
<sequence>MYSDVVVATDILCICEGEKEWSSQEFNCPICHLFFCLSGLGMVTPINDLPGIDTSSFVKGEKLTRCKLASLYRLADLFGWAHLANSYITVSIFRSKNDYLYGSNSPLHSFILV</sequence>
<evidence type="ECO:0000313" key="1">
    <source>
        <dbReference type="Ensembl" id="ENSGAGP00000003262.1"/>
    </source>
</evidence>